<dbReference type="EMBL" id="JAAOLX010000004">
    <property type="protein sequence ID" value="NHQ86268.1"/>
    <property type="molecule type" value="Genomic_DNA"/>
</dbReference>
<feature type="signal peptide" evidence="2">
    <location>
        <begin position="1"/>
        <end position="19"/>
    </location>
</feature>
<evidence type="ECO:0000313" key="3">
    <source>
        <dbReference type="EMBL" id="NHQ86268.1"/>
    </source>
</evidence>
<evidence type="ECO:0000256" key="1">
    <source>
        <dbReference type="SAM" id="MobiDB-lite"/>
    </source>
</evidence>
<dbReference type="Proteomes" id="UP000712570">
    <property type="component" value="Unassembled WGS sequence"/>
</dbReference>
<sequence length="152" mass="15964">MEKIIAGLLLIYLTAFAWADDQSDIVSSMKAVWDKPDAPLTVKPVIVADGFAIAGWLQGDKGGRALLKKNPHGWQTQLCAGEVSATLLQQAGVPAAVAKQLLDQQITAEKGLSSADVSLLSSFVGVVRMDAAHGHQPHGQQADASAVAHHAH</sequence>
<gene>
    <name evidence="3" type="ORF">HA050_09080</name>
</gene>
<evidence type="ECO:0000256" key="2">
    <source>
        <dbReference type="SAM" id="SignalP"/>
    </source>
</evidence>
<accession>A0ABX0L186</accession>
<comment type="caution">
    <text evidence="3">The sequence shown here is derived from an EMBL/GenBank/DDBJ whole genome shotgun (WGS) entry which is preliminary data.</text>
</comment>
<evidence type="ECO:0000313" key="4">
    <source>
        <dbReference type="Proteomes" id="UP000712570"/>
    </source>
</evidence>
<proteinExistence type="predicted"/>
<dbReference type="RefSeq" id="WP_166824899.1">
    <property type="nucleotide sequence ID" value="NZ_JAAOLX010000004.1"/>
</dbReference>
<keyword evidence="4" id="KW-1185">Reference proteome</keyword>
<protein>
    <submittedName>
        <fullName evidence="3">Copper uptake system-associated protein</fullName>
    </submittedName>
</protein>
<dbReference type="NCBIfam" id="NF033672">
    <property type="entry name" value="mbn_chaper_assoc"/>
    <property type="match status" value="1"/>
</dbReference>
<reference evidence="3 4" key="1">
    <citation type="submission" date="2020-03" db="EMBL/GenBank/DDBJ databases">
        <title>Draft genome sequence of environmentally isolated violet-colored cultures.</title>
        <authorList>
            <person name="Wilson H.S."/>
        </authorList>
    </citation>
    <scope>NUCLEOTIDE SEQUENCE [LARGE SCALE GENOMIC DNA]</scope>
    <source>
        <strain evidence="3 4">HSC-16F04</strain>
    </source>
</reference>
<organism evidence="3 4">
    <name type="scientific">Iodobacter violaceini</name>
    <dbReference type="NCBI Taxonomy" id="3044271"/>
    <lineage>
        <taxon>Bacteria</taxon>
        <taxon>Pseudomonadati</taxon>
        <taxon>Pseudomonadota</taxon>
        <taxon>Betaproteobacteria</taxon>
        <taxon>Neisseriales</taxon>
        <taxon>Chitinibacteraceae</taxon>
        <taxon>Iodobacter</taxon>
    </lineage>
</organism>
<feature type="chain" id="PRO_5047386111" evidence="2">
    <location>
        <begin position="20"/>
        <end position="152"/>
    </location>
</feature>
<name>A0ABX0L186_9NEIS</name>
<keyword evidence="2" id="KW-0732">Signal</keyword>
<feature type="region of interest" description="Disordered" evidence="1">
    <location>
        <begin position="133"/>
        <end position="152"/>
    </location>
</feature>